<dbReference type="SUPFAM" id="SSF63829">
    <property type="entry name" value="Calcium-dependent phosphotriesterase"/>
    <property type="match status" value="1"/>
</dbReference>
<dbReference type="Proteomes" id="UP000620124">
    <property type="component" value="Unassembled WGS sequence"/>
</dbReference>
<dbReference type="Gene3D" id="2.120.10.30">
    <property type="entry name" value="TolB, C-terminal domain"/>
    <property type="match status" value="1"/>
</dbReference>
<dbReference type="PANTHER" id="PTHR11799">
    <property type="entry name" value="PARAOXONASE"/>
    <property type="match status" value="1"/>
</dbReference>
<dbReference type="PANTHER" id="PTHR11799:SF30">
    <property type="entry name" value="SERUM PARAOXONASE_ARYLESTERASE 2"/>
    <property type="match status" value="1"/>
</dbReference>
<name>A0A8H6WXP3_9AGAR</name>
<feature type="chain" id="PRO_5034023589" evidence="1">
    <location>
        <begin position="20"/>
        <end position="417"/>
    </location>
</feature>
<reference evidence="2" key="1">
    <citation type="submission" date="2020-05" db="EMBL/GenBank/DDBJ databases">
        <title>Mycena genomes resolve the evolution of fungal bioluminescence.</title>
        <authorList>
            <person name="Tsai I.J."/>
        </authorList>
    </citation>
    <scope>NUCLEOTIDE SEQUENCE</scope>
    <source>
        <strain evidence="2">CCC161011</strain>
    </source>
</reference>
<comment type="caution">
    <text evidence="2">The sequence shown here is derived from an EMBL/GenBank/DDBJ whole genome shotgun (WGS) entry which is preliminary data.</text>
</comment>
<dbReference type="InterPro" id="IPR051288">
    <property type="entry name" value="Serum_paraoxonase/arylesterase"/>
</dbReference>
<evidence type="ECO:0000256" key="1">
    <source>
        <dbReference type="SAM" id="SignalP"/>
    </source>
</evidence>
<protein>
    <submittedName>
        <fullName evidence="2">Uncharacterized protein</fullName>
    </submittedName>
</protein>
<organism evidence="2 3">
    <name type="scientific">Mycena venus</name>
    <dbReference type="NCBI Taxonomy" id="2733690"/>
    <lineage>
        <taxon>Eukaryota</taxon>
        <taxon>Fungi</taxon>
        <taxon>Dikarya</taxon>
        <taxon>Basidiomycota</taxon>
        <taxon>Agaricomycotina</taxon>
        <taxon>Agaricomycetes</taxon>
        <taxon>Agaricomycetidae</taxon>
        <taxon>Agaricales</taxon>
        <taxon>Marasmiineae</taxon>
        <taxon>Mycenaceae</taxon>
        <taxon>Mycena</taxon>
    </lineage>
</organism>
<sequence length="417" mass="46479">MKSSLAWVSVLCLSMFVWRVHRPAGYFLKKRESPVAFYAHGNTDSHCELKTAPDFKFCEDSALWDIHDSVTNSSRHEIVVSCDPGRGDWNTVMGPLRNPDPHGALWLLSAEKDAAPRRITFKNYPPNHDFHPLGIAISPSTGNAPSNLFAINHARKRTVIEQFTISPASPGVATHVRTISSSYFVSPNSIALTSPSSFYVSNDHLMTRRLPRTVRWVSHITLDPELTARTPILEHRFAASFIPFANGISLSPSGFQLAVASSTPAEVRLYSRNPTTNALARTHSVPVPFSPDNLDFDETGTLVVSGHPHFPSLVKVKNDPVNAKAPSWVVAVNSTTHNVETLFSERRNILFIIRDRPARRLYGCALREWIVRDWGARLPSIVIVNDTLSYDGIQNSCVYIHSKEYRDFGSLHTSSTK</sequence>
<dbReference type="OrthoDB" id="5307922at2759"/>
<keyword evidence="3" id="KW-1185">Reference proteome</keyword>
<feature type="signal peptide" evidence="1">
    <location>
        <begin position="1"/>
        <end position="19"/>
    </location>
</feature>
<proteinExistence type="predicted"/>
<dbReference type="InterPro" id="IPR011042">
    <property type="entry name" value="6-blade_b-propeller_TolB-like"/>
</dbReference>
<keyword evidence="1" id="KW-0732">Signal</keyword>
<dbReference type="EMBL" id="JACAZI010000033">
    <property type="protein sequence ID" value="KAF7330570.1"/>
    <property type="molecule type" value="Genomic_DNA"/>
</dbReference>
<accession>A0A8H6WXP3</accession>
<evidence type="ECO:0000313" key="2">
    <source>
        <dbReference type="EMBL" id="KAF7330570.1"/>
    </source>
</evidence>
<dbReference type="AlphaFoldDB" id="A0A8H6WXP3"/>
<gene>
    <name evidence="2" type="ORF">MVEN_02497100</name>
</gene>
<evidence type="ECO:0000313" key="3">
    <source>
        <dbReference type="Proteomes" id="UP000620124"/>
    </source>
</evidence>